<evidence type="ECO:0000313" key="2">
    <source>
        <dbReference type="EMBL" id="CAH2008663.1"/>
    </source>
</evidence>
<dbReference type="EMBL" id="CAKOFQ010007827">
    <property type="protein sequence ID" value="CAH2008663.1"/>
    <property type="molecule type" value="Genomic_DNA"/>
</dbReference>
<feature type="compositionally biased region" description="Pro residues" evidence="1">
    <location>
        <begin position="1"/>
        <end position="13"/>
    </location>
</feature>
<organism evidence="2 3">
    <name type="scientific">Acanthoscelides obtectus</name>
    <name type="common">Bean weevil</name>
    <name type="synonym">Bruchus obtectus</name>
    <dbReference type="NCBI Taxonomy" id="200917"/>
    <lineage>
        <taxon>Eukaryota</taxon>
        <taxon>Metazoa</taxon>
        <taxon>Ecdysozoa</taxon>
        <taxon>Arthropoda</taxon>
        <taxon>Hexapoda</taxon>
        <taxon>Insecta</taxon>
        <taxon>Pterygota</taxon>
        <taxon>Neoptera</taxon>
        <taxon>Endopterygota</taxon>
        <taxon>Coleoptera</taxon>
        <taxon>Polyphaga</taxon>
        <taxon>Cucujiformia</taxon>
        <taxon>Chrysomeloidea</taxon>
        <taxon>Chrysomelidae</taxon>
        <taxon>Bruchinae</taxon>
        <taxon>Bruchini</taxon>
        <taxon>Acanthoscelides</taxon>
    </lineage>
</organism>
<evidence type="ECO:0000256" key="1">
    <source>
        <dbReference type="SAM" id="MobiDB-lite"/>
    </source>
</evidence>
<gene>
    <name evidence="2" type="ORF">ACAOBT_LOCUS30391</name>
</gene>
<comment type="caution">
    <text evidence="2">The sequence shown here is derived from an EMBL/GenBank/DDBJ whole genome shotgun (WGS) entry which is preliminary data.</text>
</comment>
<accession>A0A9P0MAS4</accession>
<dbReference type="OrthoDB" id="6769524at2759"/>
<dbReference type="AlphaFoldDB" id="A0A9P0MAS4"/>
<name>A0A9P0MAS4_ACAOB</name>
<feature type="region of interest" description="Disordered" evidence="1">
    <location>
        <begin position="1"/>
        <end position="24"/>
    </location>
</feature>
<dbReference type="Proteomes" id="UP001152888">
    <property type="component" value="Unassembled WGS sequence"/>
</dbReference>
<evidence type="ECO:0000313" key="3">
    <source>
        <dbReference type="Proteomes" id="UP001152888"/>
    </source>
</evidence>
<sequence length="160" mass="17641">MPAPPRVSPPSPPSGAISPPDNPPPLSKLIFKSFRSNISELVPTSFDVEPSCSPVVFSGSVVFSLDSVDSSSVEVDVKFSSMAFASMFSSWSVSFRHSGVFPPNYFVSRISKETEFNRFGVAAQSTLNHQSHTRANWLKTVPFGHRKLNFWPLGRHQCHT</sequence>
<protein>
    <submittedName>
        <fullName evidence="2">Uncharacterized protein</fullName>
    </submittedName>
</protein>
<proteinExistence type="predicted"/>
<reference evidence="2" key="1">
    <citation type="submission" date="2022-03" db="EMBL/GenBank/DDBJ databases">
        <authorList>
            <person name="Sayadi A."/>
        </authorList>
    </citation>
    <scope>NUCLEOTIDE SEQUENCE</scope>
</reference>
<keyword evidence="3" id="KW-1185">Reference proteome</keyword>